<evidence type="ECO:0000256" key="1">
    <source>
        <dbReference type="SAM" id="MobiDB-lite"/>
    </source>
</evidence>
<dbReference type="EMBL" id="JABDHM010000392">
    <property type="protein sequence ID" value="KAF5214991.1"/>
    <property type="molecule type" value="Genomic_DNA"/>
</dbReference>
<feature type="region of interest" description="Disordered" evidence="1">
    <location>
        <begin position="346"/>
        <end position="365"/>
    </location>
</feature>
<evidence type="ECO:0000259" key="2">
    <source>
        <dbReference type="Pfam" id="PF13859"/>
    </source>
</evidence>
<comment type="caution">
    <text evidence="4">The sequence shown here is derived from an EMBL/GenBank/DDBJ whole genome shotgun (WGS) entry which is preliminary data.</text>
</comment>
<dbReference type="GO" id="GO:0004308">
    <property type="term" value="F:exo-alpha-sialidase activity"/>
    <property type="evidence" value="ECO:0007669"/>
    <property type="project" value="InterPro"/>
</dbReference>
<dbReference type="Proteomes" id="UP000583944">
    <property type="component" value="Unassembled WGS sequence"/>
</dbReference>
<feature type="domain" description="Trans-sialidase C-terminal" evidence="3">
    <location>
        <begin position="231"/>
        <end position="350"/>
    </location>
</feature>
<dbReference type="InterPro" id="IPR036278">
    <property type="entry name" value="Sialidase_sf"/>
</dbReference>
<dbReference type="InterPro" id="IPR011040">
    <property type="entry name" value="Sialidase"/>
</dbReference>
<evidence type="ECO:0000259" key="3">
    <source>
        <dbReference type="Pfam" id="PF22925"/>
    </source>
</evidence>
<organism evidence="4 5">
    <name type="scientific">Trypanosoma cruzi</name>
    <dbReference type="NCBI Taxonomy" id="5693"/>
    <lineage>
        <taxon>Eukaryota</taxon>
        <taxon>Discoba</taxon>
        <taxon>Euglenozoa</taxon>
        <taxon>Kinetoplastea</taxon>
        <taxon>Metakinetoplastina</taxon>
        <taxon>Trypanosomatida</taxon>
        <taxon>Trypanosomatidae</taxon>
        <taxon>Trypanosoma</taxon>
        <taxon>Schizotrypanum</taxon>
    </lineage>
</organism>
<gene>
    <name evidence="4" type="ORF">ECC02_012363</name>
</gene>
<dbReference type="AlphaFoldDB" id="A0A7J6XKM1"/>
<dbReference type="CDD" id="cd15482">
    <property type="entry name" value="Sialidase_non-viral"/>
    <property type="match status" value="1"/>
</dbReference>
<evidence type="ECO:0000313" key="4">
    <source>
        <dbReference type="EMBL" id="KAF5214991.1"/>
    </source>
</evidence>
<dbReference type="InterPro" id="IPR013320">
    <property type="entry name" value="ConA-like_dom_sf"/>
</dbReference>
<reference evidence="4 5" key="1">
    <citation type="journal article" date="2019" name="Genome Biol. Evol.">
        <title>Nanopore Sequencing Significantly Improves Genome Assembly of the Protozoan Parasite Trypanosoma cruzi.</title>
        <authorList>
            <person name="Diaz-Viraque F."/>
            <person name="Pita S."/>
            <person name="Greif G."/>
            <person name="de Souza R.C.M."/>
            <person name="Iraola G."/>
            <person name="Robello C."/>
        </authorList>
    </citation>
    <scope>NUCLEOTIDE SEQUENCE [LARGE SCALE GENOMIC DNA]</scope>
    <source>
        <strain evidence="4 5">Berenice</strain>
    </source>
</reference>
<name>A0A7J6XKM1_TRYCR</name>
<dbReference type="Gene3D" id="2.60.120.200">
    <property type="match status" value="1"/>
</dbReference>
<protein>
    <recommendedName>
        <fullName evidence="6">Trans-sialidase</fullName>
    </recommendedName>
</protein>
<dbReference type="Gene3D" id="2.120.10.10">
    <property type="match status" value="1"/>
</dbReference>
<evidence type="ECO:0008006" key="6">
    <source>
        <dbReference type="Google" id="ProtNLM"/>
    </source>
</evidence>
<dbReference type="Pfam" id="PF13859">
    <property type="entry name" value="BNR_3"/>
    <property type="match status" value="1"/>
</dbReference>
<dbReference type="Pfam" id="PF22925">
    <property type="entry name" value="TS_C"/>
    <property type="match status" value="1"/>
</dbReference>
<dbReference type="SUPFAM" id="SSF50939">
    <property type="entry name" value="Sialidases"/>
    <property type="match status" value="1"/>
</dbReference>
<dbReference type="PRINTS" id="PR01803">
    <property type="entry name" value="TCSIALIDASE"/>
</dbReference>
<evidence type="ECO:0000313" key="5">
    <source>
        <dbReference type="Proteomes" id="UP000583944"/>
    </source>
</evidence>
<dbReference type="InterPro" id="IPR008377">
    <property type="entry name" value="Sialidase_trypan"/>
</dbReference>
<dbReference type="SUPFAM" id="SSF49899">
    <property type="entry name" value="Concanavalin A-like lectins/glucanases"/>
    <property type="match status" value="1"/>
</dbReference>
<feature type="domain" description="Sialidase" evidence="2">
    <location>
        <begin position="4"/>
        <end position="184"/>
    </location>
</feature>
<dbReference type="VEuPathDB" id="TriTrypDB:ECC02_012363"/>
<sequence>MKDFVTAGGSGIVMQNDTLVFSLSARNGKNQPFSMINYSTDKENNWVFPEGIFSVECLGPRITEWENGQILMIAECFEGQSVFESRDMGKTWKNAARTLSGMWVISHSGFRWDESLRVGALIAATIGGRKVMLYTWQGHPSEASDKALCLLVTDNSRTFHFGPLFAENAMGETLANALLYSDGALHLSREGIVGTRRGISLARLTEELKTINSVLSTWAQLDASFSESSRPTAGLVGFLSDASSGDVTWIDEYRCVNAIATKAAKAKNGFNFTGPESGTTWPVNGREDNNQYGFVNYDFTIVATVIVHEVPKKSTFLLGAGLGDGAGKKIIELSYSMNKGGRQCLTAQRQQRTPLGSRGESTRWR</sequence>
<accession>A0A7J6XKM1</accession>
<proteinExistence type="predicted"/>
<dbReference type="InterPro" id="IPR055239">
    <property type="entry name" value="TS_C"/>
</dbReference>